<dbReference type="RefSeq" id="WP_313982664.1">
    <property type="nucleotide sequence ID" value="NZ_JASJOS010000010.1"/>
</dbReference>
<name>A0AAE3QV51_9BACT</name>
<dbReference type="AlphaFoldDB" id="A0AAE3QV51"/>
<evidence type="ECO:0000313" key="2">
    <source>
        <dbReference type="EMBL" id="MDJ1483098.1"/>
    </source>
</evidence>
<proteinExistence type="predicted"/>
<sequence>MSSILLEDIKRKEEHLLNEVSDKERFFYLYLTKGEISANFSDLGPIDKVCLAAFTKIQNQDLDAIVERNKNARPVAGSHFSYNLISLCAFAIYDRRIVDSHVRDYFQKHGLKDKFIINHLFGNSFILKNENTTSIPSIDALIDDIFLKNQFEDALALIIKALEDCSDPIELFIIRQSYSKISQFHSNPAIERENRLLKEELALFTSSVNRKADRFVGILTLSFLPFCFLIIKWWDEKGLESIFTAWAAAIYILEIGLYQVLKKRFSLDEFLEKLSLRVVKWWFKVHKLDYRIVRKLLEEREV</sequence>
<keyword evidence="1" id="KW-0812">Transmembrane</keyword>
<dbReference type="Proteomes" id="UP001241110">
    <property type="component" value="Unassembled WGS sequence"/>
</dbReference>
<accession>A0AAE3QV51</accession>
<keyword evidence="1" id="KW-1133">Transmembrane helix</keyword>
<gene>
    <name evidence="2" type="ORF">QNI16_21550</name>
</gene>
<evidence type="ECO:0000313" key="3">
    <source>
        <dbReference type="Proteomes" id="UP001241110"/>
    </source>
</evidence>
<organism evidence="2 3">
    <name type="scientific">Xanthocytophaga flava</name>
    <dbReference type="NCBI Taxonomy" id="3048013"/>
    <lineage>
        <taxon>Bacteria</taxon>
        <taxon>Pseudomonadati</taxon>
        <taxon>Bacteroidota</taxon>
        <taxon>Cytophagia</taxon>
        <taxon>Cytophagales</taxon>
        <taxon>Rhodocytophagaceae</taxon>
        <taxon>Xanthocytophaga</taxon>
    </lineage>
</organism>
<protein>
    <submittedName>
        <fullName evidence="2">Uncharacterized protein</fullName>
    </submittedName>
</protein>
<reference evidence="2" key="1">
    <citation type="submission" date="2023-05" db="EMBL/GenBank/DDBJ databases">
        <authorList>
            <person name="Zhang X."/>
        </authorList>
    </citation>
    <scope>NUCLEOTIDE SEQUENCE</scope>
    <source>
        <strain evidence="2">YF14B1</strain>
    </source>
</reference>
<comment type="caution">
    <text evidence="2">The sequence shown here is derived from an EMBL/GenBank/DDBJ whole genome shotgun (WGS) entry which is preliminary data.</text>
</comment>
<keyword evidence="1" id="KW-0472">Membrane</keyword>
<dbReference type="EMBL" id="JASJOS010000010">
    <property type="protein sequence ID" value="MDJ1483098.1"/>
    <property type="molecule type" value="Genomic_DNA"/>
</dbReference>
<feature type="transmembrane region" description="Helical" evidence="1">
    <location>
        <begin position="215"/>
        <end position="235"/>
    </location>
</feature>
<evidence type="ECO:0000256" key="1">
    <source>
        <dbReference type="SAM" id="Phobius"/>
    </source>
</evidence>
<feature type="transmembrane region" description="Helical" evidence="1">
    <location>
        <begin position="241"/>
        <end position="261"/>
    </location>
</feature>